<protein>
    <submittedName>
        <fullName evidence="1">Type II toxin-antitoxin system PemK/MazF family toxin</fullName>
    </submittedName>
</protein>
<dbReference type="RefSeq" id="WP_256531837.1">
    <property type="nucleotide sequence ID" value="NZ_CP101824.1"/>
</dbReference>
<organism evidence="1 2">
    <name type="scientific">Halovivax cerinus</name>
    <dbReference type="NCBI Taxonomy" id="1487865"/>
    <lineage>
        <taxon>Archaea</taxon>
        <taxon>Methanobacteriati</taxon>
        <taxon>Methanobacteriota</taxon>
        <taxon>Stenosarchaea group</taxon>
        <taxon>Halobacteria</taxon>
        <taxon>Halobacteriales</taxon>
        <taxon>Natrialbaceae</taxon>
        <taxon>Halovivax</taxon>
    </lineage>
</organism>
<name>A0ABD5NJS1_9EURY</name>
<proteinExistence type="predicted"/>
<gene>
    <name evidence="1" type="ORF">ACFOUR_02450</name>
</gene>
<reference evidence="1 2" key="1">
    <citation type="journal article" date="2019" name="Int. J. Syst. Evol. Microbiol.">
        <title>The Global Catalogue of Microorganisms (GCM) 10K type strain sequencing project: providing services to taxonomists for standard genome sequencing and annotation.</title>
        <authorList>
            <consortium name="The Broad Institute Genomics Platform"/>
            <consortium name="The Broad Institute Genome Sequencing Center for Infectious Disease"/>
            <person name="Wu L."/>
            <person name="Ma J."/>
        </authorList>
    </citation>
    <scope>NUCLEOTIDE SEQUENCE [LARGE SCALE GENOMIC DNA]</scope>
    <source>
        <strain evidence="1 2">IBRC-M 10256</strain>
    </source>
</reference>
<sequence>MTRDRTDVVYGADPFKGDQYSRPWCILTDEQYPFHGDQYLVVPLTTKNWYDGLVPIPERAWINGGTPEPSNLVPWTVHTIDEADIEFWQGTLEASLVDQVTSTLTSYLAGRSD</sequence>
<dbReference type="Pfam" id="PF02452">
    <property type="entry name" value="PemK_toxin"/>
    <property type="match status" value="1"/>
</dbReference>
<dbReference type="EMBL" id="JBHSAQ010000001">
    <property type="protein sequence ID" value="MFC3957234.1"/>
    <property type="molecule type" value="Genomic_DNA"/>
</dbReference>
<keyword evidence="2" id="KW-1185">Reference proteome</keyword>
<accession>A0ABD5NJS1</accession>
<dbReference type="SUPFAM" id="SSF50118">
    <property type="entry name" value="Cell growth inhibitor/plasmid maintenance toxic component"/>
    <property type="match status" value="1"/>
</dbReference>
<dbReference type="GeneID" id="73904599"/>
<evidence type="ECO:0000313" key="2">
    <source>
        <dbReference type="Proteomes" id="UP001595846"/>
    </source>
</evidence>
<dbReference type="InterPro" id="IPR003477">
    <property type="entry name" value="PemK-like"/>
</dbReference>
<dbReference type="AlphaFoldDB" id="A0ABD5NJS1"/>
<dbReference type="Proteomes" id="UP001595846">
    <property type="component" value="Unassembled WGS sequence"/>
</dbReference>
<evidence type="ECO:0000313" key="1">
    <source>
        <dbReference type="EMBL" id="MFC3957234.1"/>
    </source>
</evidence>
<comment type="caution">
    <text evidence="1">The sequence shown here is derived from an EMBL/GenBank/DDBJ whole genome shotgun (WGS) entry which is preliminary data.</text>
</comment>